<dbReference type="Pfam" id="PF04628">
    <property type="entry name" value="Sedlin_N"/>
    <property type="match status" value="1"/>
</dbReference>
<dbReference type="Gene3D" id="3.30.450.70">
    <property type="match status" value="1"/>
</dbReference>
<evidence type="ECO:0000256" key="1">
    <source>
        <dbReference type="ARBA" id="ARBA00004556"/>
    </source>
</evidence>
<keyword evidence="3" id="KW-0813">Transport</keyword>
<protein>
    <submittedName>
        <fullName evidence="4">(raccoon dog) hypothetical protein</fullName>
    </submittedName>
</protein>
<comment type="similarity">
    <text evidence="2">Belongs to the TRAPP small subunits family. Sedlin subfamily.</text>
</comment>
<dbReference type="InterPro" id="IPR011012">
    <property type="entry name" value="Longin-like_dom_sf"/>
</dbReference>
<evidence type="ECO:0000313" key="4">
    <source>
        <dbReference type="EMBL" id="CAD7669698.1"/>
    </source>
</evidence>
<comment type="subcellular location">
    <subcellularLocation>
        <location evidence="1">Cytoplasm</location>
        <location evidence="1">Perinuclear region</location>
    </subcellularLocation>
</comment>
<sequence>MSGSFSFIIFGHHDNPVFEMEFCQLKKQNPKTIMTVNKFNEWFVSAFVTAGQMRFIMLCDIRQGDEIMNFYTDVYDLYIKFAVNPFFKKIYLFIHDTEREREAET</sequence>
<dbReference type="AlphaFoldDB" id="A0A811XYP9"/>
<dbReference type="SUPFAM" id="SSF64356">
    <property type="entry name" value="SNARE-like"/>
    <property type="match status" value="1"/>
</dbReference>
<dbReference type="GO" id="GO:0006888">
    <property type="term" value="P:endoplasmic reticulum to Golgi vesicle-mediated transport"/>
    <property type="evidence" value="ECO:0007669"/>
    <property type="project" value="InterPro"/>
</dbReference>
<dbReference type="InterPro" id="IPR006722">
    <property type="entry name" value="Sedlin"/>
</dbReference>
<evidence type="ECO:0000256" key="3">
    <source>
        <dbReference type="ARBA" id="ARBA00022892"/>
    </source>
</evidence>
<dbReference type="EMBL" id="CAJHUB010000653">
    <property type="protein sequence ID" value="CAD7669698.1"/>
    <property type="molecule type" value="Genomic_DNA"/>
</dbReference>
<name>A0A811XYP9_NYCPR</name>
<keyword evidence="5" id="KW-1185">Reference proteome</keyword>
<proteinExistence type="inferred from homology"/>
<comment type="caution">
    <text evidence="4">The sequence shown here is derived from an EMBL/GenBank/DDBJ whole genome shotgun (WGS) entry which is preliminary data.</text>
</comment>
<evidence type="ECO:0000256" key="2">
    <source>
        <dbReference type="ARBA" id="ARBA00006626"/>
    </source>
</evidence>
<gene>
    <name evidence="4" type="ORF">NYPRO_LOCUS2492</name>
</gene>
<dbReference type="Proteomes" id="UP000645828">
    <property type="component" value="Unassembled WGS sequence"/>
</dbReference>
<evidence type="ECO:0000313" key="5">
    <source>
        <dbReference type="Proteomes" id="UP000645828"/>
    </source>
</evidence>
<dbReference type="PANTHER" id="PTHR12403">
    <property type="entry name" value="TRAFFICKING PROTEIN PARTICLE COMPLEX SUBUNIT 2"/>
    <property type="match status" value="1"/>
</dbReference>
<organism evidence="4 5">
    <name type="scientific">Nyctereutes procyonoides</name>
    <name type="common">Raccoon dog</name>
    <name type="synonym">Canis procyonoides</name>
    <dbReference type="NCBI Taxonomy" id="34880"/>
    <lineage>
        <taxon>Eukaryota</taxon>
        <taxon>Metazoa</taxon>
        <taxon>Chordata</taxon>
        <taxon>Craniata</taxon>
        <taxon>Vertebrata</taxon>
        <taxon>Euteleostomi</taxon>
        <taxon>Mammalia</taxon>
        <taxon>Eutheria</taxon>
        <taxon>Laurasiatheria</taxon>
        <taxon>Carnivora</taxon>
        <taxon>Caniformia</taxon>
        <taxon>Canidae</taxon>
        <taxon>Nyctereutes</taxon>
    </lineage>
</organism>
<dbReference type="GO" id="GO:0048471">
    <property type="term" value="C:perinuclear region of cytoplasm"/>
    <property type="evidence" value="ECO:0007669"/>
    <property type="project" value="UniProtKB-SubCell"/>
</dbReference>
<keyword evidence="3" id="KW-0931">ER-Golgi transport</keyword>
<accession>A0A811XYP9</accession>
<reference evidence="4" key="1">
    <citation type="submission" date="2020-12" db="EMBL/GenBank/DDBJ databases">
        <authorList>
            <consortium name="Molecular Ecology Group"/>
        </authorList>
    </citation>
    <scope>NUCLEOTIDE SEQUENCE</scope>
    <source>
        <strain evidence="4">TBG_1078</strain>
    </source>
</reference>